<name>A0ABN2PDG1_9MICC</name>
<evidence type="ECO:0000256" key="1">
    <source>
        <dbReference type="SAM" id="Phobius"/>
    </source>
</evidence>
<organism evidence="2 3">
    <name type="scientific">Arthrobacter gandavensis</name>
    <dbReference type="NCBI Taxonomy" id="169960"/>
    <lineage>
        <taxon>Bacteria</taxon>
        <taxon>Bacillati</taxon>
        <taxon>Actinomycetota</taxon>
        <taxon>Actinomycetes</taxon>
        <taxon>Micrococcales</taxon>
        <taxon>Micrococcaceae</taxon>
        <taxon>Arthrobacter</taxon>
    </lineage>
</organism>
<keyword evidence="1" id="KW-1133">Transmembrane helix</keyword>
<dbReference type="EMBL" id="BAAALV010000005">
    <property type="protein sequence ID" value="GAA1918929.1"/>
    <property type="molecule type" value="Genomic_DNA"/>
</dbReference>
<keyword evidence="1" id="KW-0812">Transmembrane</keyword>
<comment type="caution">
    <text evidence="2">The sequence shown here is derived from an EMBL/GenBank/DDBJ whole genome shotgun (WGS) entry which is preliminary data.</text>
</comment>
<dbReference type="Proteomes" id="UP001500784">
    <property type="component" value="Unassembled WGS sequence"/>
</dbReference>
<protein>
    <submittedName>
        <fullName evidence="2">Uncharacterized protein</fullName>
    </submittedName>
</protein>
<evidence type="ECO:0000313" key="3">
    <source>
        <dbReference type="Proteomes" id="UP001500784"/>
    </source>
</evidence>
<sequence length="75" mass="8422">MSGERRNRKPLNPDKVPHPLMSLSFLLSAVLIAAGGPFVWWRILAAAAMIGLCIFGLYQWSRVRREESGRRNQAG</sequence>
<keyword evidence="3" id="KW-1185">Reference proteome</keyword>
<feature type="transmembrane region" description="Helical" evidence="1">
    <location>
        <begin position="20"/>
        <end position="37"/>
    </location>
</feature>
<gene>
    <name evidence="2" type="ORF">GCM10009688_24980</name>
</gene>
<proteinExistence type="predicted"/>
<keyword evidence="1" id="KW-0472">Membrane</keyword>
<feature type="transmembrane region" description="Helical" evidence="1">
    <location>
        <begin position="43"/>
        <end position="61"/>
    </location>
</feature>
<accession>A0ABN2PDG1</accession>
<reference evidence="2 3" key="1">
    <citation type="journal article" date="2019" name="Int. J. Syst. Evol. Microbiol.">
        <title>The Global Catalogue of Microorganisms (GCM) 10K type strain sequencing project: providing services to taxonomists for standard genome sequencing and annotation.</title>
        <authorList>
            <consortium name="The Broad Institute Genomics Platform"/>
            <consortium name="The Broad Institute Genome Sequencing Center for Infectious Disease"/>
            <person name="Wu L."/>
            <person name="Ma J."/>
        </authorList>
    </citation>
    <scope>NUCLEOTIDE SEQUENCE [LARGE SCALE GENOMIC DNA]</scope>
    <source>
        <strain evidence="2 3">JCM 13316</strain>
    </source>
</reference>
<evidence type="ECO:0000313" key="2">
    <source>
        <dbReference type="EMBL" id="GAA1918929.1"/>
    </source>
</evidence>